<feature type="compositionally biased region" description="Basic and acidic residues" evidence="1">
    <location>
        <begin position="144"/>
        <end position="157"/>
    </location>
</feature>
<evidence type="ECO:0000313" key="3">
    <source>
        <dbReference type="Proteomes" id="UP000823775"/>
    </source>
</evidence>
<comment type="caution">
    <text evidence="2">The sequence shown here is derived from an EMBL/GenBank/DDBJ whole genome shotgun (WGS) entry which is preliminary data.</text>
</comment>
<accession>A0ABS8TB11</accession>
<reference evidence="2 3" key="1">
    <citation type="journal article" date="2021" name="BMC Genomics">
        <title>Datura genome reveals duplications of psychoactive alkaloid biosynthetic genes and high mutation rate following tissue culture.</title>
        <authorList>
            <person name="Rajewski A."/>
            <person name="Carter-House D."/>
            <person name="Stajich J."/>
            <person name="Litt A."/>
        </authorList>
    </citation>
    <scope>NUCLEOTIDE SEQUENCE [LARGE SCALE GENOMIC DNA]</scope>
    <source>
        <strain evidence="2">AR-01</strain>
    </source>
</reference>
<dbReference type="PANTHER" id="PTHR17598">
    <property type="entry name" value="DNA POLYMERASE DELTA SUBUNIT 3"/>
    <property type="match status" value="1"/>
</dbReference>
<feature type="region of interest" description="Disordered" evidence="1">
    <location>
        <begin position="144"/>
        <end position="200"/>
    </location>
</feature>
<dbReference type="PANTHER" id="PTHR17598:SF13">
    <property type="entry name" value="DNA POLYMERASE DELTA SUBUNIT 3"/>
    <property type="match status" value="1"/>
</dbReference>
<feature type="compositionally biased region" description="Basic and acidic residues" evidence="1">
    <location>
        <begin position="78"/>
        <end position="106"/>
    </location>
</feature>
<feature type="compositionally biased region" description="Polar residues" evidence="1">
    <location>
        <begin position="63"/>
        <end position="77"/>
    </location>
</feature>
<evidence type="ECO:0000313" key="2">
    <source>
        <dbReference type="EMBL" id="MCD7468607.1"/>
    </source>
</evidence>
<dbReference type="InterPro" id="IPR019038">
    <property type="entry name" value="POLD3"/>
</dbReference>
<keyword evidence="3" id="KW-1185">Reference proteome</keyword>
<sequence>MWESCTYKAKKLTMFHATSDATPNTFGNAAQICAMEGVEDRISDDDDQQDAVNLASPDLPKQKSISGSKQTPSSPELQKQEDKNAKGLKQSHEQERKPLPISEPKKSKLYSSGPSRAVLRKLLTNKRSNLNELMTEVVWEGEDTEAKADDNTMKKADNNPVNSNGDRPPMAKKSPALGSTAPTNQAGKAGNKKAGNKDLNREISYHFLRRRLRDVIFQLPF</sequence>
<proteinExistence type="predicted"/>
<feature type="compositionally biased region" description="Low complexity" evidence="1">
    <location>
        <begin position="184"/>
        <end position="193"/>
    </location>
</feature>
<evidence type="ECO:0000256" key="1">
    <source>
        <dbReference type="SAM" id="MobiDB-lite"/>
    </source>
</evidence>
<dbReference type="EMBL" id="JACEIK010001359">
    <property type="protein sequence ID" value="MCD7468607.1"/>
    <property type="molecule type" value="Genomic_DNA"/>
</dbReference>
<protein>
    <submittedName>
        <fullName evidence="2">Uncharacterized protein</fullName>
    </submittedName>
</protein>
<name>A0ABS8TB11_DATST</name>
<organism evidence="2 3">
    <name type="scientific">Datura stramonium</name>
    <name type="common">Jimsonweed</name>
    <name type="synonym">Common thornapple</name>
    <dbReference type="NCBI Taxonomy" id="4076"/>
    <lineage>
        <taxon>Eukaryota</taxon>
        <taxon>Viridiplantae</taxon>
        <taxon>Streptophyta</taxon>
        <taxon>Embryophyta</taxon>
        <taxon>Tracheophyta</taxon>
        <taxon>Spermatophyta</taxon>
        <taxon>Magnoliopsida</taxon>
        <taxon>eudicotyledons</taxon>
        <taxon>Gunneridae</taxon>
        <taxon>Pentapetalae</taxon>
        <taxon>asterids</taxon>
        <taxon>lamiids</taxon>
        <taxon>Solanales</taxon>
        <taxon>Solanaceae</taxon>
        <taxon>Solanoideae</taxon>
        <taxon>Datureae</taxon>
        <taxon>Datura</taxon>
    </lineage>
</organism>
<gene>
    <name evidence="2" type="ORF">HAX54_006971</name>
</gene>
<feature type="region of interest" description="Disordered" evidence="1">
    <location>
        <begin position="37"/>
        <end position="113"/>
    </location>
</feature>
<dbReference type="Proteomes" id="UP000823775">
    <property type="component" value="Unassembled WGS sequence"/>
</dbReference>